<feature type="compositionally biased region" description="Basic and acidic residues" evidence="1">
    <location>
        <begin position="150"/>
        <end position="247"/>
    </location>
</feature>
<evidence type="ECO:0000313" key="3">
    <source>
        <dbReference type="EMBL" id="GMT02795.1"/>
    </source>
</evidence>
<proteinExistence type="predicted"/>
<dbReference type="EMBL" id="BTSX01000006">
    <property type="protein sequence ID" value="GMT02795.1"/>
    <property type="molecule type" value="Genomic_DNA"/>
</dbReference>
<evidence type="ECO:0000313" key="4">
    <source>
        <dbReference type="Proteomes" id="UP001432027"/>
    </source>
</evidence>
<feature type="compositionally biased region" description="Basic and acidic residues" evidence="1">
    <location>
        <begin position="117"/>
        <end position="130"/>
    </location>
</feature>
<protein>
    <submittedName>
        <fullName evidence="3">Uncharacterized protein</fullName>
    </submittedName>
</protein>
<keyword evidence="4" id="KW-1185">Reference proteome</keyword>
<feature type="region of interest" description="Disordered" evidence="1">
    <location>
        <begin position="98"/>
        <end position="247"/>
    </location>
</feature>
<dbReference type="AlphaFoldDB" id="A0AAV5U7H4"/>
<comment type="caution">
    <text evidence="3">The sequence shown here is derived from an EMBL/GenBank/DDBJ whole genome shotgun (WGS) entry which is preliminary data.</text>
</comment>
<feature type="transmembrane region" description="Helical" evidence="2">
    <location>
        <begin position="30"/>
        <end position="50"/>
    </location>
</feature>
<feature type="compositionally biased region" description="Polar residues" evidence="1">
    <location>
        <begin position="101"/>
        <end position="116"/>
    </location>
</feature>
<keyword evidence="2" id="KW-0812">Transmembrane</keyword>
<gene>
    <name evidence="3" type="ORF">PENTCL1PPCAC_24969</name>
</gene>
<sequence length="247" mass="27741">AVHSPIRSLFSPLTGDSPKCMDDCSVLPSLFLPAMAGIVLVASVAICVVAEGQTRLRIRRARLYEHFKQEFKRLRIEQRVKILQVSELVAATEEKAANNVMKRSSNESVKTGSSQNSRERVPASGHREPLLEGAETPRTPSRKGNASRKSAKDQRSKTKDQESKRDKQLEKNKKESSTRSKEDGNSRERESQKKTKKQEGTEQTDKKSSKKLGETRKSNKDKQTEGQAGEETKDNEKNLDDYDAIKL</sequence>
<name>A0AAV5U7H4_9BILA</name>
<dbReference type="Proteomes" id="UP001432027">
    <property type="component" value="Unassembled WGS sequence"/>
</dbReference>
<feature type="compositionally biased region" description="Polar residues" evidence="1">
    <location>
        <begin position="138"/>
        <end position="148"/>
    </location>
</feature>
<accession>A0AAV5U7H4</accession>
<organism evidence="3 4">
    <name type="scientific">Pristionchus entomophagus</name>
    <dbReference type="NCBI Taxonomy" id="358040"/>
    <lineage>
        <taxon>Eukaryota</taxon>
        <taxon>Metazoa</taxon>
        <taxon>Ecdysozoa</taxon>
        <taxon>Nematoda</taxon>
        <taxon>Chromadorea</taxon>
        <taxon>Rhabditida</taxon>
        <taxon>Rhabditina</taxon>
        <taxon>Diplogasteromorpha</taxon>
        <taxon>Diplogasteroidea</taxon>
        <taxon>Neodiplogasteridae</taxon>
        <taxon>Pristionchus</taxon>
    </lineage>
</organism>
<keyword evidence="2" id="KW-0472">Membrane</keyword>
<feature type="non-terminal residue" evidence="3">
    <location>
        <position position="1"/>
    </location>
</feature>
<reference evidence="3" key="1">
    <citation type="submission" date="2023-10" db="EMBL/GenBank/DDBJ databases">
        <title>Genome assembly of Pristionchus species.</title>
        <authorList>
            <person name="Yoshida K."/>
            <person name="Sommer R.J."/>
        </authorList>
    </citation>
    <scope>NUCLEOTIDE SEQUENCE</scope>
    <source>
        <strain evidence="3">RS0144</strain>
    </source>
</reference>
<evidence type="ECO:0000256" key="1">
    <source>
        <dbReference type="SAM" id="MobiDB-lite"/>
    </source>
</evidence>
<evidence type="ECO:0000256" key="2">
    <source>
        <dbReference type="SAM" id="Phobius"/>
    </source>
</evidence>
<keyword evidence="2" id="KW-1133">Transmembrane helix</keyword>